<dbReference type="FunFam" id="3.20.190.10:FF:000001">
    <property type="entry name" value="Formamidopyrimidine-DNA glycosylase"/>
    <property type="match status" value="1"/>
</dbReference>
<feature type="domain" description="Formamidopyrimidine-DNA glycosylase catalytic" evidence="17">
    <location>
        <begin position="2"/>
        <end position="112"/>
    </location>
</feature>
<keyword evidence="19" id="KW-1185">Reference proteome</keyword>
<evidence type="ECO:0000256" key="12">
    <source>
        <dbReference type="ARBA" id="ARBA00023268"/>
    </source>
</evidence>
<dbReference type="GO" id="GO:0006284">
    <property type="term" value="P:base-excision repair"/>
    <property type="evidence" value="ECO:0007669"/>
    <property type="project" value="InterPro"/>
</dbReference>
<feature type="binding site" evidence="15">
    <location>
        <position position="150"/>
    </location>
    <ligand>
        <name>DNA</name>
        <dbReference type="ChEBI" id="CHEBI:16991"/>
    </ligand>
</feature>
<dbReference type="Pfam" id="PF01149">
    <property type="entry name" value="Fapy_DNA_glyco"/>
    <property type="match status" value="1"/>
</dbReference>
<keyword evidence="13 15" id="KW-0326">Glycosidase</keyword>
<comment type="subunit">
    <text evidence="3 15">Monomer.</text>
</comment>
<dbReference type="NCBIfam" id="NF002211">
    <property type="entry name" value="PRK01103.1"/>
    <property type="match status" value="1"/>
</dbReference>
<evidence type="ECO:0000256" key="5">
    <source>
        <dbReference type="ARBA" id="ARBA00022763"/>
    </source>
</evidence>
<dbReference type="PATRIC" id="fig|456.5.peg.2686"/>
<dbReference type="InterPro" id="IPR000214">
    <property type="entry name" value="Znf_DNA_glyclase/AP_lyase"/>
</dbReference>
<dbReference type="SMART" id="SM00898">
    <property type="entry name" value="Fapy_DNA_glyco"/>
    <property type="match status" value="1"/>
</dbReference>
<evidence type="ECO:0000259" key="17">
    <source>
        <dbReference type="PROSITE" id="PS51068"/>
    </source>
</evidence>
<dbReference type="FunFam" id="1.10.8.50:FF:000003">
    <property type="entry name" value="Formamidopyrimidine-DNA glycosylase"/>
    <property type="match status" value="1"/>
</dbReference>
<organism evidence="18 19">
    <name type="scientific">Legionella jordanis</name>
    <dbReference type="NCBI Taxonomy" id="456"/>
    <lineage>
        <taxon>Bacteria</taxon>
        <taxon>Pseudomonadati</taxon>
        <taxon>Pseudomonadota</taxon>
        <taxon>Gammaproteobacteria</taxon>
        <taxon>Legionellales</taxon>
        <taxon>Legionellaceae</taxon>
        <taxon>Legionella</taxon>
    </lineage>
</organism>
<dbReference type="PROSITE" id="PS51068">
    <property type="entry name" value="FPG_CAT"/>
    <property type="match status" value="1"/>
</dbReference>
<keyword evidence="6 15" id="KW-0863">Zinc-finger</keyword>
<evidence type="ECO:0000256" key="8">
    <source>
        <dbReference type="ARBA" id="ARBA00022833"/>
    </source>
</evidence>
<comment type="catalytic activity">
    <reaction evidence="1 15">
        <text>Hydrolysis of DNA containing ring-opened 7-methylguanine residues, releasing 2,6-diamino-4-hydroxy-5-(N-methyl)formamidopyrimidine.</text>
        <dbReference type="EC" id="3.2.2.23"/>
    </reaction>
</comment>
<comment type="catalytic activity">
    <reaction evidence="14 15">
        <text>2'-deoxyribonucleotide-(2'-deoxyribose 5'-phosphate)-2'-deoxyribonucleotide-DNA = a 3'-end 2'-deoxyribonucleotide-(2,3-dehydro-2,3-deoxyribose 5'-phosphate)-DNA + a 5'-end 5'-phospho-2'-deoxyribonucleoside-DNA + H(+)</text>
        <dbReference type="Rhea" id="RHEA:66592"/>
        <dbReference type="Rhea" id="RHEA-COMP:13180"/>
        <dbReference type="Rhea" id="RHEA-COMP:16897"/>
        <dbReference type="Rhea" id="RHEA-COMP:17067"/>
        <dbReference type="ChEBI" id="CHEBI:15378"/>
        <dbReference type="ChEBI" id="CHEBI:136412"/>
        <dbReference type="ChEBI" id="CHEBI:157695"/>
        <dbReference type="ChEBI" id="CHEBI:167181"/>
        <dbReference type="EC" id="4.2.99.18"/>
    </reaction>
</comment>
<feature type="binding site" evidence="15">
    <location>
        <position position="90"/>
    </location>
    <ligand>
        <name>DNA</name>
        <dbReference type="ChEBI" id="CHEBI:16991"/>
    </ligand>
</feature>
<keyword evidence="9 15" id="KW-0238">DNA-binding</keyword>
<sequence>MPELPEVETIKRGITPFLTDKTITRIIIRQARLRYPVPPLDELCSGKTILSISRRAKYLLIQLSTGCLLIHLGMSGHLRLVSTDTPAGKHDHIDVLLENETMLRYNDPRRFGLWLFVNAPFQHQLLMHLGPEPLSEEFNAEYLEKQAYKKQQNIKSLIMRNEIVVGVGNIYATESLFLAGLHPLTPAGMLQKIHFDKLVTAIKQVLLAAIHSGGTTLRDFYAADGKPGYFTHNLQVYGRKNLLCYQCRNRIQTLIIAGRSSAFCPICQPAFFSLNNNPAESL</sequence>
<feature type="active site" description="Schiff-base intermediate with DNA" evidence="15">
    <location>
        <position position="2"/>
    </location>
</feature>
<evidence type="ECO:0000256" key="6">
    <source>
        <dbReference type="ARBA" id="ARBA00022771"/>
    </source>
</evidence>
<feature type="domain" description="FPG-type" evidence="16">
    <location>
        <begin position="235"/>
        <end position="269"/>
    </location>
</feature>
<dbReference type="STRING" id="456.Ljor_2498"/>
<dbReference type="GO" id="GO:0034039">
    <property type="term" value="F:8-oxo-7,8-dihydroguanine DNA N-glycosylase activity"/>
    <property type="evidence" value="ECO:0007669"/>
    <property type="project" value="TreeGrafter"/>
</dbReference>
<dbReference type="EC" id="4.2.99.18" evidence="15"/>
<evidence type="ECO:0000256" key="1">
    <source>
        <dbReference type="ARBA" id="ARBA00001668"/>
    </source>
</evidence>
<dbReference type="InterPro" id="IPR010663">
    <property type="entry name" value="Znf_FPG/IleRS"/>
</dbReference>
<dbReference type="CDD" id="cd08966">
    <property type="entry name" value="EcFpg-like_N"/>
    <property type="match status" value="1"/>
</dbReference>
<dbReference type="Pfam" id="PF06831">
    <property type="entry name" value="H2TH"/>
    <property type="match status" value="1"/>
</dbReference>
<dbReference type="NCBIfam" id="TIGR00577">
    <property type="entry name" value="fpg"/>
    <property type="match status" value="1"/>
</dbReference>
<comment type="caution">
    <text evidence="18">The sequence shown here is derived from an EMBL/GenBank/DDBJ whole genome shotgun (WGS) entry which is preliminary data.</text>
</comment>
<proteinExistence type="inferred from homology"/>
<dbReference type="SUPFAM" id="SSF81624">
    <property type="entry name" value="N-terminal domain of MutM-like DNA repair proteins"/>
    <property type="match status" value="1"/>
</dbReference>
<keyword evidence="7 15" id="KW-0378">Hydrolase</keyword>
<feature type="active site" description="Proton donor; for beta-elimination activity" evidence="15">
    <location>
        <position position="57"/>
    </location>
</feature>
<dbReference type="GO" id="GO:0008270">
    <property type="term" value="F:zinc ion binding"/>
    <property type="evidence" value="ECO:0007669"/>
    <property type="project" value="UniProtKB-UniRule"/>
</dbReference>
<dbReference type="SMART" id="SM01232">
    <property type="entry name" value="H2TH"/>
    <property type="match status" value="1"/>
</dbReference>
<evidence type="ECO:0000313" key="19">
    <source>
        <dbReference type="Proteomes" id="UP000055035"/>
    </source>
</evidence>
<dbReference type="Gene3D" id="3.20.190.10">
    <property type="entry name" value="MutM-like, N-terminal"/>
    <property type="match status" value="1"/>
</dbReference>
<evidence type="ECO:0000256" key="2">
    <source>
        <dbReference type="ARBA" id="ARBA00009409"/>
    </source>
</evidence>
<dbReference type="InterPro" id="IPR035937">
    <property type="entry name" value="FPG_N"/>
</dbReference>
<dbReference type="PANTHER" id="PTHR22993">
    <property type="entry name" value="FORMAMIDOPYRIMIDINE-DNA GLYCOSYLASE"/>
    <property type="match status" value="1"/>
</dbReference>
<keyword evidence="11 15" id="KW-0456">Lyase</keyword>
<feature type="active site" description="Proton donor; for delta-elimination activity" evidence="15">
    <location>
        <position position="259"/>
    </location>
</feature>
<gene>
    <name evidence="15 18" type="primary">mutM</name>
    <name evidence="15" type="synonym">fpg</name>
    <name evidence="18" type="ORF">Ljor_2498</name>
</gene>
<dbReference type="Pfam" id="PF06827">
    <property type="entry name" value="zf-FPG_IleRS"/>
    <property type="match status" value="1"/>
</dbReference>
<dbReference type="HAMAP" id="MF_00103">
    <property type="entry name" value="Fapy_DNA_glycosyl"/>
    <property type="match status" value="1"/>
</dbReference>
<dbReference type="PANTHER" id="PTHR22993:SF9">
    <property type="entry name" value="FORMAMIDOPYRIMIDINE-DNA GLYCOSYLASE"/>
    <property type="match status" value="1"/>
</dbReference>
<dbReference type="AlphaFoldDB" id="A0A0W0VDK8"/>
<dbReference type="EC" id="3.2.2.23" evidence="15"/>
<evidence type="ECO:0000256" key="15">
    <source>
        <dbReference type="HAMAP-Rule" id="MF_00103"/>
    </source>
</evidence>
<dbReference type="InterPro" id="IPR020629">
    <property type="entry name" value="FPG_Glyclase"/>
</dbReference>
<dbReference type="GO" id="GO:0140078">
    <property type="term" value="F:class I DNA-(apurinic or apyrimidinic site) endonuclease activity"/>
    <property type="evidence" value="ECO:0007669"/>
    <property type="project" value="UniProtKB-EC"/>
</dbReference>
<reference evidence="18 19" key="1">
    <citation type="submission" date="2015-11" db="EMBL/GenBank/DDBJ databases">
        <title>Genomic analysis of 38 Legionella species identifies large and diverse effector repertoires.</title>
        <authorList>
            <person name="Burstein D."/>
            <person name="Amaro F."/>
            <person name="Zusman T."/>
            <person name="Lifshitz Z."/>
            <person name="Cohen O."/>
            <person name="Gilbert J.A."/>
            <person name="Pupko T."/>
            <person name="Shuman H.A."/>
            <person name="Segal G."/>
        </authorList>
    </citation>
    <scope>NUCLEOTIDE SEQUENCE [LARGE SCALE GENOMIC DNA]</scope>
    <source>
        <strain evidence="18 19">BL-540</strain>
    </source>
</reference>
<comment type="cofactor">
    <cofactor evidence="15">
        <name>Zn(2+)</name>
        <dbReference type="ChEBI" id="CHEBI:29105"/>
    </cofactor>
    <text evidence="15">Binds 1 zinc ion per subunit.</text>
</comment>
<evidence type="ECO:0000256" key="10">
    <source>
        <dbReference type="ARBA" id="ARBA00023204"/>
    </source>
</evidence>
<dbReference type="RefSeq" id="WP_058471874.1">
    <property type="nucleotide sequence ID" value="NZ_CAAAIC010000010.1"/>
</dbReference>
<comment type="function">
    <text evidence="15">Involved in base excision repair of DNA damaged by oxidation or by mutagenic agents. Acts as DNA glycosylase that recognizes and removes damaged bases. Has a preference for oxidized purines, such as 7,8-dihydro-8-oxoguanine (8-oxoG). Has AP (apurinic/apyrimidinic) lyase activity and introduces nicks in the DNA strand. Cleaves the DNA backbone by beta-delta elimination to generate a single-strand break at the site of the removed base with both 3'- and 5'-phosphates.</text>
</comment>
<evidence type="ECO:0000256" key="3">
    <source>
        <dbReference type="ARBA" id="ARBA00011245"/>
    </source>
</evidence>
<comment type="similarity">
    <text evidence="2 15">Belongs to the FPG family.</text>
</comment>
<keyword evidence="12 15" id="KW-0511">Multifunctional enzyme</keyword>
<dbReference type="InterPro" id="IPR010979">
    <property type="entry name" value="Ribosomal_uS13-like_H2TH"/>
</dbReference>
<accession>A0A0W0VDK8</accession>
<name>A0A0W0VDK8_9GAMM</name>
<evidence type="ECO:0000313" key="18">
    <source>
        <dbReference type="EMBL" id="KTD18192.1"/>
    </source>
</evidence>
<evidence type="ECO:0000256" key="7">
    <source>
        <dbReference type="ARBA" id="ARBA00022801"/>
    </source>
</evidence>
<evidence type="ECO:0000256" key="14">
    <source>
        <dbReference type="ARBA" id="ARBA00044632"/>
    </source>
</evidence>
<dbReference type="OrthoDB" id="9800855at2"/>
<keyword evidence="4 15" id="KW-0479">Metal-binding</keyword>
<dbReference type="GO" id="GO:0003684">
    <property type="term" value="F:damaged DNA binding"/>
    <property type="evidence" value="ECO:0007669"/>
    <property type="project" value="InterPro"/>
</dbReference>
<dbReference type="SUPFAM" id="SSF46946">
    <property type="entry name" value="S13-like H2TH domain"/>
    <property type="match status" value="1"/>
</dbReference>
<dbReference type="PROSITE" id="PS51066">
    <property type="entry name" value="ZF_FPG_2"/>
    <property type="match status" value="1"/>
</dbReference>
<feature type="binding site" evidence="15">
    <location>
        <position position="109"/>
    </location>
    <ligand>
        <name>DNA</name>
        <dbReference type="ChEBI" id="CHEBI:16991"/>
    </ligand>
</feature>
<evidence type="ECO:0000259" key="16">
    <source>
        <dbReference type="PROSITE" id="PS51066"/>
    </source>
</evidence>
<protein>
    <recommendedName>
        <fullName evidence="15">Formamidopyrimidine-DNA glycosylase</fullName>
        <shortName evidence="15">Fapy-DNA glycosylase</shortName>
        <ecNumber evidence="15">3.2.2.23</ecNumber>
    </recommendedName>
    <alternativeName>
        <fullName evidence="15">DNA-(apurinic or apyrimidinic site) lyase MutM</fullName>
        <shortName evidence="15">AP lyase MutM</shortName>
        <ecNumber evidence="15">4.2.99.18</ecNumber>
    </alternativeName>
</protein>
<dbReference type="Gene3D" id="1.10.8.50">
    <property type="match status" value="1"/>
</dbReference>
<keyword evidence="5 15" id="KW-0227">DNA damage</keyword>
<keyword evidence="8 15" id="KW-0862">Zinc</keyword>
<evidence type="ECO:0000256" key="11">
    <source>
        <dbReference type="ARBA" id="ARBA00023239"/>
    </source>
</evidence>
<evidence type="ECO:0000256" key="13">
    <source>
        <dbReference type="ARBA" id="ARBA00023295"/>
    </source>
</evidence>
<evidence type="ECO:0000256" key="9">
    <source>
        <dbReference type="ARBA" id="ARBA00023125"/>
    </source>
</evidence>
<feature type="active site" description="Proton donor" evidence="15">
    <location>
        <position position="3"/>
    </location>
</feature>
<dbReference type="InterPro" id="IPR015886">
    <property type="entry name" value="H2TH_FPG"/>
</dbReference>
<evidence type="ECO:0000256" key="4">
    <source>
        <dbReference type="ARBA" id="ARBA00022723"/>
    </source>
</evidence>
<dbReference type="Proteomes" id="UP000055035">
    <property type="component" value="Unassembled WGS sequence"/>
</dbReference>
<dbReference type="InterPro" id="IPR012319">
    <property type="entry name" value="FPG_cat"/>
</dbReference>
<keyword evidence="10 15" id="KW-0234">DNA repair</keyword>
<dbReference type="SUPFAM" id="SSF57716">
    <property type="entry name" value="Glucocorticoid receptor-like (DNA-binding domain)"/>
    <property type="match status" value="1"/>
</dbReference>
<dbReference type="EMBL" id="LNYJ01000011">
    <property type="protein sequence ID" value="KTD18192.1"/>
    <property type="molecule type" value="Genomic_DNA"/>
</dbReference>